<proteinExistence type="predicted"/>
<feature type="chain" id="PRO_5024844440" evidence="1">
    <location>
        <begin position="22"/>
        <end position="53"/>
    </location>
</feature>
<keyword evidence="1" id="KW-0732">Signal</keyword>
<organism evidence="2">
    <name type="scientific">Aspergillus arachidicola</name>
    <dbReference type="NCBI Taxonomy" id="656916"/>
    <lineage>
        <taxon>Eukaryota</taxon>
        <taxon>Fungi</taxon>
        <taxon>Dikarya</taxon>
        <taxon>Ascomycota</taxon>
        <taxon>Pezizomycotina</taxon>
        <taxon>Eurotiomycetes</taxon>
        <taxon>Eurotiomycetidae</taxon>
        <taxon>Eurotiales</taxon>
        <taxon>Aspergillaceae</taxon>
        <taxon>Aspergillus</taxon>
        <taxon>Aspergillus subgen. Circumdati</taxon>
    </lineage>
</organism>
<gene>
    <name evidence="2" type="ORF">BDV24DRAFT_137046</name>
</gene>
<dbReference type="AlphaFoldDB" id="A0A5N6Y0A2"/>
<dbReference type="EMBL" id="ML737162">
    <property type="protein sequence ID" value="KAE8338864.1"/>
    <property type="molecule type" value="Genomic_DNA"/>
</dbReference>
<evidence type="ECO:0000256" key="1">
    <source>
        <dbReference type="SAM" id="SignalP"/>
    </source>
</evidence>
<evidence type="ECO:0000313" key="2">
    <source>
        <dbReference type="EMBL" id="KAE8338864.1"/>
    </source>
</evidence>
<dbReference type="Proteomes" id="UP000325558">
    <property type="component" value="Unassembled WGS sequence"/>
</dbReference>
<accession>A0A5N6Y0A2</accession>
<protein>
    <submittedName>
        <fullName evidence="2">Uncharacterized protein</fullName>
    </submittedName>
</protein>
<name>A0A5N6Y0A2_9EURO</name>
<feature type="signal peptide" evidence="1">
    <location>
        <begin position="1"/>
        <end position="21"/>
    </location>
</feature>
<sequence>MDAALCFPVIITLLAPMTANARLRHGSGIEKQDRKSRKRQAITCSHFRSFPWE</sequence>
<reference evidence="2" key="1">
    <citation type="submission" date="2019-04" db="EMBL/GenBank/DDBJ databases">
        <title>Friends and foes A comparative genomics study of 23 Aspergillus species from section Flavi.</title>
        <authorList>
            <consortium name="DOE Joint Genome Institute"/>
            <person name="Kjaerbolling I."/>
            <person name="Vesth T."/>
            <person name="Frisvad J.C."/>
            <person name="Nybo J.L."/>
            <person name="Theobald S."/>
            <person name="Kildgaard S."/>
            <person name="Isbrandt T."/>
            <person name="Kuo A."/>
            <person name="Sato A."/>
            <person name="Lyhne E.K."/>
            <person name="Kogle M.E."/>
            <person name="Wiebenga A."/>
            <person name="Kun R.S."/>
            <person name="Lubbers R.J."/>
            <person name="Makela M.R."/>
            <person name="Barry K."/>
            <person name="Chovatia M."/>
            <person name="Clum A."/>
            <person name="Daum C."/>
            <person name="Haridas S."/>
            <person name="He G."/>
            <person name="LaButti K."/>
            <person name="Lipzen A."/>
            <person name="Mondo S."/>
            <person name="Riley R."/>
            <person name="Salamov A."/>
            <person name="Simmons B.A."/>
            <person name="Magnuson J.K."/>
            <person name="Henrissat B."/>
            <person name="Mortensen U.H."/>
            <person name="Larsen T.O."/>
            <person name="Devries R.P."/>
            <person name="Grigoriev I.V."/>
            <person name="Machida M."/>
            <person name="Baker S.E."/>
            <person name="Andersen M.R."/>
        </authorList>
    </citation>
    <scope>NUCLEOTIDE SEQUENCE</scope>
    <source>
        <strain evidence="2">CBS 117612</strain>
    </source>
</reference>